<reference evidence="3" key="3">
    <citation type="submission" date="2023-08" db="EMBL/GenBank/DDBJ databases">
        <authorList>
            <person name="Sun Q."/>
            <person name="Ohkuma M."/>
        </authorList>
    </citation>
    <scope>NUCLEOTIDE SEQUENCE</scope>
    <source>
        <strain evidence="3">JCM 4205</strain>
    </source>
</reference>
<accession>A0AAV4KMA0</accession>
<feature type="compositionally biased region" description="Low complexity" evidence="1">
    <location>
        <begin position="466"/>
        <end position="495"/>
    </location>
</feature>
<dbReference type="Proteomes" id="UP000326029">
    <property type="component" value="Chromosome"/>
</dbReference>
<gene>
    <name evidence="4" type="ORF">CP977_06660</name>
    <name evidence="3" type="ORF">GCM10010497_35980</name>
</gene>
<feature type="transmembrane region" description="Helical" evidence="2">
    <location>
        <begin position="258"/>
        <end position="276"/>
    </location>
</feature>
<reference evidence="4 5" key="2">
    <citation type="submission" date="2017-09" db="EMBL/GenBank/DDBJ databases">
        <authorList>
            <person name="Lee N."/>
            <person name="Cho B.-K."/>
        </authorList>
    </citation>
    <scope>NUCLEOTIDE SEQUENCE [LARGE SCALE GENOMIC DNA]</scope>
    <source>
        <strain evidence="4 5">ATCC 19740</strain>
    </source>
</reference>
<evidence type="ECO:0000256" key="2">
    <source>
        <dbReference type="SAM" id="Phobius"/>
    </source>
</evidence>
<reference evidence="3 6" key="1">
    <citation type="journal article" date="2014" name="Int. J. Syst. Evol. Microbiol.">
        <title>Complete genome sequence of Corynebacterium casei LMG S-19264T (=DSM 44701T), isolated from a smear-ripened cheese.</title>
        <authorList>
            <consortium name="US DOE Joint Genome Institute (JGI-PGF)"/>
            <person name="Walter F."/>
            <person name="Albersmeier A."/>
            <person name="Kalinowski J."/>
            <person name="Ruckert C."/>
        </authorList>
    </citation>
    <scope>NUCLEOTIDE SEQUENCE [LARGE SCALE GENOMIC DNA]</scope>
    <source>
        <strain evidence="3 6">JCM 4205</strain>
    </source>
</reference>
<dbReference type="Proteomes" id="UP000642014">
    <property type="component" value="Unassembled WGS sequence"/>
</dbReference>
<evidence type="ECO:0000313" key="5">
    <source>
        <dbReference type="Proteomes" id="UP000326029"/>
    </source>
</evidence>
<feature type="transmembrane region" description="Helical" evidence="2">
    <location>
        <begin position="153"/>
        <end position="171"/>
    </location>
</feature>
<proteinExistence type="predicted"/>
<feature type="compositionally biased region" description="Low complexity" evidence="1">
    <location>
        <begin position="537"/>
        <end position="569"/>
    </location>
</feature>
<feature type="transmembrane region" description="Helical" evidence="2">
    <location>
        <begin position="660"/>
        <end position="679"/>
    </location>
</feature>
<feature type="transmembrane region" description="Helical" evidence="2">
    <location>
        <begin position="283"/>
        <end position="305"/>
    </location>
</feature>
<keyword evidence="2" id="KW-1133">Transmembrane helix</keyword>
<feature type="transmembrane region" description="Helical" evidence="2">
    <location>
        <begin position="860"/>
        <end position="881"/>
    </location>
</feature>
<feature type="region of interest" description="Disordered" evidence="1">
    <location>
        <begin position="457"/>
        <end position="603"/>
    </location>
</feature>
<feature type="transmembrane region" description="Helical" evidence="2">
    <location>
        <begin position="836"/>
        <end position="853"/>
    </location>
</feature>
<keyword evidence="2" id="KW-0472">Membrane</keyword>
<feature type="transmembrane region" description="Helical" evidence="2">
    <location>
        <begin position="206"/>
        <end position="225"/>
    </location>
</feature>
<evidence type="ECO:0000256" key="1">
    <source>
        <dbReference type="SAM" id="MobiDB-lite"/>
    </source>
</evidence>
<evidence type="ECO:0008006" key="7">
    <source>
        <dbReference type="Google" id="ProtNLM"/>
    </source>
</evidence>
<feature type="compositionally biased region" description="Pro residues" evidence="1">
    <location>
        <begin position="570"/>
        <end position="580"/>
    </location>
</feature>
<keyword evidence="5" id="KW-1185">Reference proteome</keyword>
<feature type="transmembrane region" description="Helical" evidence="2">
    <location>
        <begin position="385"/>
        <end position="403"/>
    </location>
</feature>
<feature type="transmembrane region" description="Helical" evidence="2">
    <location>
        <begin position="341"/>
        <end position="365"/>
    </location>
</feature>
<dbReference type="AlphaFoldDB" id="A0AAV4KMA0"/>
<feature type="transmembrane region" description="Helical" evidence="2">
    <location>
        <begin position="433"/>
        <end position="452"/>
    </location>
</feature>
<feature type="transmembrane region" description="Helical" evidence="2">
    <location>
        <begin position="887"/>
        <end position="907"/>
    </location>
</feature>
<feature type="transmembrane region" description="Helical" evidence="2">
    <location>
        <begin position="785"/>
        <end position="801"/>
    </location>
</feature>
<feature type="transmembrane region" description="Helical" evidence="2">
    <location>
        <begin position="232"/>
        <end position="252"/>
    </location>
</feature>
<feature type="transmembrane region" description="Helical" evidence="2">
    <location>
        <begin position="95"/>
        <end position="116"/>
    </location>
</feature>
<evidence type="ECO:0000313" key="3">
    <source>
        <dbReference type="EMBL" id="GGR30294.1"/>
    </source>
</evidence>
<dbReference type="EMBL" id="BMSJ01000006">
    <property type="protein sequence ID" value="GGR30294.1"/>
    <property type="molecule type" value="Genomic_DNA"/>
</dbReference>
<feature type="transmembrane region" description="Helical" evidence="2">
    <location>
        <begin position="69"/>
        <end position="89"/>
    </location>
</feature>
<evidence type="ECO:0000313" key="6">
    <source>
        <dbReference type="Proteomes" id="UP000642014"/>
    </source>
</evidence>
<feature type="transmembrane region" description="Helical" evidence="2">
    <location>
        <begin position="408"/>
        <end position="427"/>
    </location>
</feature>
<feature type="transmembrane region" description="Helical" evidence="2">
    <location>
        <begin position="758"/>
        <end position="779"/>
    </location>
</feature>
<dbReference type="RefSeq" id="WP_152369770.1">
    <property type="nucleotide sequence ID" value="NZ_BMSJ01000006.1"/>
</dbReference>
<feature type="transmembrane region" description="Helical" evidence="2">
    <location>
        <begin position="311"/>
        <end position="329"/>
    </location>
</feature>
<feature type="transmembrane region" description="Helical" evidence="2">
    <location>
        <begin position="609"/>
        <end position="629"/>
    </location>
</feature>
<feature type="transmembrane region" description="Helical" evidence="2">
    <location>
        <begin position="635"/>
        <end position="653"/>
    </location>
</feature>
<evidence type="ECO:0000313" key="4">
    <source>
        <dbReference type="EMBL" id="QEV31885.1"/>
    </source>
</evidence>
<dbReference type="InterPro" id="IPR058062">
    <property type="entry name" value="SCO7613_C"/>
</dbReference>
<feature type="transmembrane region" description="Helical" evidence="2">
    <location>
        <begin position="813"/>
        <end position="830"/>
    </location>
</feature>
<name>A0AAV4KMA0_9ACTN</name>
<feature type="compositionally biased region" description="Low complexity" evidence="1">
    <location>
        <begin position="520"/>
        <end position="529"/>
    </location>
</feature>
<dbReference type="EMBL" id="CP023693">
    <property type="protein sequence ID" value="QEV31885.1"/>
    <property type="molecule type" value="Genomic_DNA"/>
</dbReference>
<feature type="transmembrane region" description="Helical" evidence="2">
    <location>
        <begin position="180"/>
        <end position="200"/>
    </location>
</feature>
<sequence length="925" mass="91692">MDNSLPPADELVLVDRELAQLEARRTQLLARRAWLVQVLYRPARAATPRWPVTPAAPAADSTPRSAQNVLLTLGGTLLTIAAVAFTLVSWGSMGIGGRAAVLCAVTGAALSAPVVLLRRGLVSTGESVAVLGLVLTVLDAYALHRVALSDTDGLGYAAVASAVLAGAWAAYGSALPRLRVPLPAGVVAAQLPLPLGVLAAGGGATAFAWAALVTAAADGAVVLWTRPLPVRITAGAGAALLGGWALLTGGWLSFSSPWSGAPLLLAGAAVCLYAAWRKPGWAVAVSVVAGLAVVAALGGLLRSAVPGDWAVPGYVLCGLVLASVWRAGVGARLPRGVRTGLTGAGAATVALGLLWALPPVAGGALGPLARTTEVWSGEHTGPGLVAYPATAALVLAVVAAALASVPRLWARCGALALVWALLTALPVAPGLPYAATLALQLLTTAAALWIAVRPAPLTRGLPRPGTTPAASPDARTTAARTTGPTNRPATAATGPSGVSATGPAEPPTSGPSAPGPSAPGPADRPASGPVGTPVADPSAPSAPGPAGQPASGPATSPASGPAGQSAGGSVPPPPSAPPRAPGAGFGAPGTGWMPPRPRPQASAAEPGTVLGWVAYAGGLVSAAGAVALALDVRGATFLALGAVLGLLTGVAVLGTGARRAVSACGAVLAAAGLVFAGAAAAGLEAHWTGLALLLVPAATAAVGATARPVALPVEITGAAVGLSALGLAASRPAFLALVLALGGVIAAATAVRPERRRFASWAAAGLFLLAAWVRLGAWGVTTPEAYTLPVTVPALVVGFLRRRRDPEASSWTAYGPGLAVTLLPSLGAAWTDPEWVRPLVLGVAALVVTLLGARFRLQALLLLGGTVLALDGLHELAPYVVQVVGALPRWLPPALAGLLLLAVGATYEQRLRDARRLRERLARMR</sequence>
<protein>
    <recommendedName>
        <fullName evidence="7">Integral membrane protein</fullName>
    </recommendedName>
</protein>
<feature type="compositionally biased region" description="Pro residues" evidence="1">
    <location>
        <begin position="504"/>
        <end position="519"/>
    </location>
</feature>
<dbReference type="NCBIfam" id="NF047321">
    <property type="entry name" value="SCO7613_CTERM"/>
    <property type="match status" value="1"/>
</dbReference>
<dbReference type="GeneID" id="95453448"/>
<feature type="transmembrane region" description="Helical" evidence="2">
    <location>
        <begin position="733"/>
        <end position="751"/>
    </location>
</feature>
<organism evidence="3 6">
    <name type="scientific">Streptomyces cinereoruber</name>
    <dbReference type="NCBI Taxonomy" id="67260"/>
    <lineage>
        <taxon>Bacteria</taxon>
        <taxon>Bacillati</taxon>
        <taxon>Actinomycetota</taxon>
        <taxon>Actinomycetes</taxon>
        <taxon>Kitasatosporales</taxon>
        <taxon>Streptomycetaceae</taxon>
        <taxon>Streptomyces</taxon>
    </lineage>
</organism>
<keyword evidence="2" id="KW-0812">Transmembrane</keyword>
<feature type="transmembrane region" description="Helical" evidence="2">
    <location>
        <begin position="128"/>
        <end position="147"/>
    </location>
</feature>